<dbReference type="Pfam" id="PF13377">
    <property type="entry name" value="Peripla_BP_3"/>
    <property type="match status" value="1"/>
</dbReference>
<keyword evidence="1" id="KW-0678">Repressor</keyword>
<sequence length="337" mass="36450">MATIRDVAKLAEVSVSTVSLALSNPGRVSAKTLERIRQAVAAVGYVADPLAQSLARGRSRMIGFVVGNVGNPFFGDIRRELENYALEHNHFVLITDSSGEPDREQALVEHLIGLKIAGLALAPSSFGPEYVNFIQSLKVPMVCFDQKVAGIERDFVGSDNYLAGAMLTEHLLQLGHRRIAFIAGPQHMHTASERYRGFAETMASAGVEVNPNYVVDGQFTRSGGYGAAMRLLIQPERPTAILGANNAVALAALQAMQELGFNCPNDISLAMIDDVAWSNVITPRITMVVQDTLKLGGIIARRLLHRITNSEAAIDPPQDFVLSPKFVPGNSCRRISS</sequence>
<dbReference type="InterPro" id="IPR000843">
    <property type="entry name" value="HTH_LacI"/>
</dbReference>
<evidence type="ECO:0000256" key="1">
    <source>
        <dbReference type="ARBA" id="ARBA00022491"/>
    </source>
</evidence>
<dbReference type="InterPro" id="IPR028082">
    <property type="entry name" value="Peripla_BP_I"/>
</dbReference>
<feature type="domain" description="HTH lacI-type" evidence="5">
    <location>
        <begin position="2"/>
        <end position="56"/>
    </location>
</feature>
<dbReference type="PROSITE" id="PS50932">
    <property type="entry name" value="HTH_LACI_2"/>
    <property type="match status" value="1"/>
</dbReference>
<dbReference type="RefSeq" id="WP_262167308.1">
    <property type="nucleotide sequence ID" value="NZ_CP104965.1"/>
</dbReference>
<accession>A0ABY6CA10</accession>
<reference evidence="6 7" key="1">
    <citation type="submission" date="2022-09" db="EMBL/GenBank/DDBJ databases">
        <title>Interaction between co-microsymbionts with complementary sets of symbiotic genes in legume-rhizobium systems.</title>
        <authorList>
            <person name="Safronova V."/>
            <person name="Sazanova A."/>
            <person name="Afonin A."/>
            <person name="Chirak E."/>
        </authorList>
    </citation>
    <scope>NUCLEOTIDE SEQUENCE [LARGE SCALE GENOMIC DNA]</scope>
    <source>
        <strain evidence="6 7">A18/4-1</strain>
    </source>
</reference>
<dbReference type="CDD" id="cd01392">
    <property type="entry name" value="HTH_LacI"/>
    <property type="match status" value="1"/>
</dbReference>
<proteinExistence type="predicted"/>
<name>A0ABY6CA10_9HYPH</name>
<dbReference type="SUPFAM" id="SSF47413">
    <property type="entry name" value="lambda repressor-like DNA-binding domains"/>
    <property type="match status" value="1"/>
</dbReference>
<dbReference type="SMART" id="SM00354">
    <property type="entry name" value="HTH_LACI"/>
    <property type="match status" value="1"/>
</dbReference>
<dbReference type="PROSITE" id="PS00356">
    <property type="entry name" value="HTH_LACI_1"/>
    <property type="match status" value="1"/>
</dbReference>
<evidence type="ECO:0000256" key="2">
    <source>
        <dbReference type="ARBA" id="ARBA00023015"/>
    </source>
</evidence>
<keyword evidence="4" id="KW-0804">Transcription</keyword>
<organism evidence="6 7">
    <name type="scientific">Devosia neptuniae</name>
    <dbReference type="NCBI Taxonomy" id="191302"/>
    <lineage>
        <taxon>Bacteria</taxon>
        <taxon>Pseudomonadati</taxon>
        <taxon>Pseudomonadota</taxon>
        <taxon>Alphaproteobacteria</taxon>
        <taxon>Hyphomicrobiales</taxon>
        <taxon>Devosiaceae</taxon>
        <taxon>Devosia</taxon>
    </lineage>
</organism>
<evidence type="ECO:0000259" key="5">
    <source>
        <dbReference type="PROSITE" id="PS50932"/>
    </source>
</evidence>
<dbReference type="CDD" id="cd06267">
    <property type="entry name" value="PBP1_LacI_sugar_binding-like"/>
    <property type="match status" value="1"/>
</dbReference>
<keyword evidence="2" id="KW-0805">Transcription regulation</keyword>
<dbReference type="InterPro" id="IPR046335">
    <property type="entry name" value="LacI/GalR-like_sensor"/>
</dbReference>
<evidence type="ECO:0000256" key="4">
    <source>
        <dbReference type="ARBA" id="ARBA00023163"/>
    </source>
</evidence>
<keyword evidence="3" id="KW-0238">DNA-binding</keyword>
<dbReference type="Gene3D" id="1.10.260.40">
    <property type="entry name" value="lambda repressor-like DNA-binding domains"/>
    <property type="match status" value="1"/>
</dbReference>
<dbReference type="InterPro" id="IPR010982">
    <property type="entry name" value="Lambda_DNA-bd_dom_sf"/>
</dbReference>
<dbReference type="Pfam" id="PF00356">
    <property type="entry name" value="LacI"/>
    <property type="match status" value="1"/>
</dbReference>
<dbReference type="SUPFAM" id="SSF53822">
    <property type="entry name" value="Periplasmic binding protein-like I"/>
    <property type="match status" value="1"/>
</dbReference>
<evidence type="ECO:0000313" key="6">
    <source>
        <dbReference type="EMBL" id="UXN69078.1"/>
    </source>
</evidence>
<dbReference type="PANTHER" id="PTHR30146:SF148">
    <property type="entry name" value="HTH-TYPE TRANSCRIPTIONAL REPRESSOR PURR-RELATED"/>
    <property type="match status" value="1"/>
</dbReference>
<dbReference type="PANTHER" id="PTHR30146">
    <property type="entry name" value="LACI-RELATED TRANSCRIPTIONAL REPRESSOR"/>
    <property type="match status" value="1"/>
</dbReference>
<keyword evidence="7" id="KW-1185">Reference proteome</keyword>
<evidence type="ECO:0000256" key="3">
    <source>
        <dbReference type="ARBA" id="ARBA00023125"/>
    </source>
</evidence>
<evidence type="ECO:0000313" key="7">
    <source>
        <dbReference type="Proteomes" id="UP001061862"/>
    </source>
</evidence>
<dbReference type="EMBL" id="CP104965">
    <property type="protein sequence ID" value="UXN69078.1"/>
    <property type="molecule type" value="Genomic_DNA"/>
</dbReference>
<dbReference type="Proteomes" id="UP001061862">
    <property type="component" value="Chromosome"/>
</dbReference>
<dbReference type="Gene3D" id="3.40.50.2300">
    <property type="match status" value="2"/>
</dbReference>
<gene>
    <name evidence="6" type="ORF">N8A98_17810</name>
</gene>
<protein>
    <submittedName>
        <fullName evidence="6">LacI family transcriptional regulator</fullName>
    </submittedName>
</protein>